<name>A0A0P1ER08_9RHOB</name>
<dbReference type="CDD" id="cd07177">
    <property type="entry name" value="terB_like"/>
    <property type="match status" value="1"/>
</dbReference>
<dbReference type="InterPro" id="IPR029024">
    <property type="entry name" value="TerB-like"/>
</dbReference>
<dbReference type="STRING" id="321267.SHM7688_02170"/>
<dbReference type="InterPro" id="IPR007791">
    <property type="entry name" value="DjlA_N"/>
</dbReference>
<keyword evidence="3" id="KW-1185">Reference proteome</keyword>
<evidence type="ECO:0000313" key="2">
    <source>
        <dbReference type="EMBL" id="CUH52723.1"/>
    </source>
</evidence>
<dbReference type="Gene3D" id="1.10.3680.10">
    <property type="entry name" value="TerB-like"/>
    <property type="match status" value="1"/>
</dbReference>
<evidence type="ECO:0000313" key="3">
    <source>
        <dbReference type="Proteomes" id="UP000054823"/>
    </source>
</evidence>
<dbReference type="EMBL" id="CYPW01000022">
    <property type="protein sequence ID" value="CUH52723.1"/>
    <property type="molecule type" value="Genomic_DNA"/>
</dbReference>
<dbReference type="Proteomes" id="UP000054823">
    <property type="component" value="Unassembled WGS sequence"/>
</dbReference>
<evidence type="ECO:0000259" key="1">
    <source>
        <dbReference type="Pfam" id="PF05099"/>
    </source>
</evidence>
<protein>
    <submittedName>
        <fullName evidence="2">Tellurite resistance protein TerB</fullName>
    </submittedName>
</protein>
<gene>
    <name evidence="2" type="ORF">SHM7688_02170</name>
</gene>
<proteinExistence type="predicted"/>
<feature type="domain" description="Co-chaperone DjlA N-terminal" evidence="1">
    <location>
        <begin position="143"/>
        <end position="250"/>
    </location>
</feature>
<organism evidence="2 3">
    <name type="scientific">Shimia marina</name>
    <dbReference type="NCBI Taxonomy" id="321267"/>
    <lineage>
        <taxon>Bacteria</taxon>
        <taxon>Pseudomonadati</taxon>
        <taxon>Pseudomonadota</taxon>
        <taxon>Alphaproteobacteria</taxon>
        <taxon>Rhodobacterales</taxon>
        <taxon>Roseobacteraceae</taxon>
    </lineage>
</organism>
<reference evidence="2 3" key="1">
    <citation type="submission" date="2015-09" db="EMBL/GenBank/DDBJ databases">
        <authorList>
            <consortium name="Swine Surveillance"/>
        </authorList>
    </citation>
    <scope>NUCLEOTIDE SEQUENCE [LARGE SCALE GENOMIC DNA]</scope>
    <source>
        <strain evidence="2 3">CECT 7688</strain>
    </source>
</reference>
<sequence>MGKDFSSEHLLEGVDKVVSDPLRFKARLEIGEQAYATLTLRNKAFDFWDVAGAASAGAKFAGSATIASTFFTSTSGGLLGFFTTATAVTPIGWIIGASVISGGAYFGLIQLFKSMNDGRVEVIPAFINTPIDVLAIGLFDLIAPLSLKIAAADGEVSEEELDVIRSYFIDNWGYDGAFVDAALSLFLDRLDQLTLQELTEGLRRFTLESKDCNHKKVRERVVALLREIAEADGQLHEMELLAINHVAECLPKDPWFQLPRWAKRSGRGQAKVPQ</sequence>
<dbReference type="Pfam" id="PF05099">
    <property type="entry name" value="TerB"/>
    <property type="match status" value="1"/>
</dbReference>
<accession>A0A0P1ER08</accession>
<dbReference type="RefSeq" id="WP_058239935.1">
    <property type="nucleotide sequence ID" value="NZ_CYPW01000022.1"/>
</dbReference>
<dbReference type="AlphaFoldDB" id="A0A0P1ER08"/>
<dbReference type="SUPFAM" id="SSF158682">
    <property type="entry name" value="TerB-like"/>
    <property type="match status" value="1"/>
</dbReference>